<organism evidence="1 2">
    <name type="scientific">Halapricum desulfuricans</name>
    <dbReference type="NCBI Taxonomy" id="2841257"/>
    <lineage>
        <taxon>Archaea</taxon>
        <taxon>Methanobacteriati</taxon>
        <taxon>Methanobacteriota</taxon>
        <taxon>Stenosarchaea group</taxon>
        <taxon>Halobacteria</taxon>
        <taxon>Halobacteriales</taxon>
        <taxon>Haloarculaceae</taxon>
        <taxon>Halapricum</taxon>
    </lineage>
</organism>
<evidence type="ECO:0000313" key="2">
    <source>
        <dbReference type="Proteomes" id="UP000663525"/>
    </source>
</evidence>
<dbReference type="GeneID" id="68855613"/>
<proteinExistence type="predicted"/>
<dbReference type="RefSeq" id="WP_229112822.1">
    <property type="nucleotide sequence ID" value="NZ_CP064787.1"/>
</dbReference>
<gene>
    <name evidence="1" type="ORF">HSR121_2046</name>
</gene>
<dbReference type="EMBL" id="CP064787">
    <property type="protein sequence ID" value="QSG06378.1"/>
    <property type="molecule type" value="Genomic_DNA"/>
</dbReference>
<dbReference type="Proteomes" id="UP000663525">
    <property type="component" value="Chromosome"/>
</dbReference>
<reference evidence="1" key="1">
    <citation type="submission" date="2020-11" db="EMBL/GenBank/DDBJ databases">
        <title>Carbohydrate-dependent, anaerobic sulfur respiration: A novel catabolism in halophilic archaea.</title>
        <authorList>
            <person name="Sorokin D.Y."/>
            <person name="Messina E."/>
            <person name="Smedile F."/>
            <person name="La Cono V."/>
            <person name="Hallsworth J.E."/>
            <person name="Yakimov M.M."/>
        </authorList>
    </citation>
    <scope>NUCLEOTIDE SEQUENCE</scope>
    <source>
        <strain evidence="1">HSR12-1</strain>
    </source>
</reference>
<name>A0A897N2D0_9EURY</name>
<dbReference type="AlphaFoldDB" id="A0A897N2D0"/>
<protein>
    <submittedName>
        <fullName evidence="1">Uncharacterized protein</fullName>
    </submittedName>
</protein>
<evidence type="ECO:0000313" key="1">
    <source>
        <dbReference type="EMBL" id="QSG06378.1"/>
    </source>
</evidence>
<sequence>MTTFEATHVVVERQPDRQITDTHTESGGYKVYGRDLDGQEEEFDAFALNLNGFSFSADTLSIAEYQQTVLIEQETDGGYLNLVVEK</sequence>
<accession>A0A897N2D0</accession>